<dbReference type="GO" id="GO:0016787">
    <property type="term" value="F:hydrolase activity"/>
    <property type="evidence" value="ECO:0007669"/>
    <property type="project" value="UniProtKB-KW"/>
</dbReference>
<sequence>MSDLLAIEDLFALPEKARPRISPDGTRLAYLAPWKNRLNVWVQDLGPSGDLLGEGRCVTADETRSVTHYAWTDDPRWLLYTQDDGGDENHHLFRVDLDGAGGDDPAPAVDLTPFPGARVLGQHQPPGRPGTVLLQINHRRLDEMDVVEIDIATGELTVLAENPGMAWVVTPERELYALRTAEDGTLELTHARTGRLVTTFDGLDHPLGVAPFELSADGAGVWVGSFTWSDRMRLARIDLATGEETEVDGHPEHDLDAVRRAVLQAESPLIRDRHTGELLGVRYLGEKQAIRPQDPQFAAVLARLETLSDGSVGELSHDAERRRWVVTFGHDREPGVAWFYDHATGEARELFRPYPHLDREALAPMTPVTVPARDGLALPSYLSLPVGRRSEAELDPAIGVESTGLPLVLLVHGGPWMRDAWGFDPEVALLANRGYAVLQVNFRGSVGYGRAHMQAAIGEFAGAMHDDLVDAVTWAVEQGYADPARVAISGGSYGGYAALVGVTFTPHLFAAAVDYVGVSDVVNLVRSFPPFVRRELVNNFHRYVGDPDVPEQEADMRARSPIHRVDAIRTPLLVAQGANDVRVTRDQSDTVVASLRERGVDVEYLVKDNEGHGFLNPENQIDLHRATERFLARHLGGRSGER</sequence>
<dbReference type="InterPro" id="IPR029058">
    <property type="entry name" value="AB_hydrolase_fold"/>
</dbReference>
<dbReference type="InterPro" id="IPR001375">
    <property type="entry name" value="Peptidase_S9_cat"/>
</dbReference>
<dbReference type="SUPFAM" id="SSF53474">
    <property type="entry name" value="alpha/beta-Hydrolases"/>
    <property type="match status" value="1"/>
</dbReference>
<reference evidence="3 4" key="1">
    <citation type="submission" date="2024-03" db="EMBL/GenBank/DDBJ databases">
        <title>Actinomycetospora sp. OC33-EN07, a novel actinomycete isolated from wild orchid (Aerides multiflora).</title>
        <authorList>
            <person name="Suriyachadkun C."/>
        </authorList>
    </citation>
    <scope>NUCLEOTIDE SEQUENCE [LARGE SCALE GENOMIC DNA]</scope>
    <source>
        <strain evidence="3 4">OC33-EN07</strain>
    </source>
</reference>
<evidence type="ECO:0000259" key="2">
    <source>
        <dbReference type="Pfam" id="PF00326"/>
    </source>
</evidence>
<proteinExistence type="predicted"/>
<dbReference type="SUPFAM" id="SSF82171">
    <property type="entry name" value="DPP6 N-terminal domain-like"/>
    <property type="match status" value="1"/>
</dbReference>
<dbReference type="PANTHER" id="PTHR42776:SF27">
    <property type="entry name" value="DIPEPTIDYL PEPTIDASE FAMILY MEMBER 6"/>
    <property type="match status" value="1"/>
</dbReference>
<dbReference type="PANTHER" id="PTHR42776">
    <property type="entry name" value="SERINE PEPTIDASE S9 FAMILY MEMBER"/>
    <property type="match status" value="1"/>
</dbReference>
<accession>A0ABU8M5R0</accession>
<dbReference type="EC" id="3.4.-.-" evidence="3"/>
<dbReference type="InterPro" id="IPR011042">
    <property type="entry name" value="6-blade_b-propeller_TolB-like"/>
</dbReference>
<evidence type="ECO:0000256" key="1">
    <source>
        <dbReference type="ARBA" id="ARBA00022801"/>
    </source>
</evidence>
<name>A0ABU8M5R0_9PSEU</name>
<dbReference type="Gene3D" id="2.120.10.30">
    <property type="entry name" value="TolB, C-terminal domain"/>
    <property type="match status" value="1"/>
</dbReference>
<keyword evidence="4" id="KW-1185">Reference proteome</keyword>
<evidence type="ECO:0000313" key="3">
    <source>
        <dbReference type="EMBL" id="MEJ2861743.1"/>
    </source>
</evidence>
<protein>
    <submittedName>
        <fullName evidence="3">S9 family peptidase</fullName>
        <ecNumber evidence="3">3.4.-.-</ecNumber>
    </submittedName>
</protein>
<dbReference type="EMBL" id="JBBEGM010000003">
    <property type="protein sequence ID" value="MEJ2861743.1"/>
    <property type="molecule type" value="Genomic_DNA"/>
</dbReference>
<dbReference type="Gene3D" id="3.40.50.1820">
    <property type="entry name" value="alpha/beta hydrolase"/>
    <property type="match status" value="1"/>
</dbReference>
<dbReference type="Pfam" id="PF00326">
    <property type="entry name" value="Peptidase_S9"/>
    <property type="match status" value="1"/>
</dbReference>
<comment type="caution">
    <text evidence="3">The sequence shown here is derived from an EMBL/GenBank/DDBJ whole genome shotgun (WGS) entry which is preliminary data.</text>
</comment>
<gene>
    <name evidence="3" type="ORF">WCD58_11280</name>
</gene>
<dbReference type="Proteomes" id="UP001369736">
    <property type="component" value="Unassembled WGS sequence"/>
</dbReference>
<evidence type="ECO:0000313" key="4">
    <source>
        <dbReference type="Proteomes" id="UP001369736"/>
    </source>
</evidence>
<dbReference type="RefSeq" id="WP_337702714.1">
    <property type="nucleotide sequence ID" value="NZ_JBBEGM010000003.1"/>
</dbReference>
<organism evidence="3 4">
    <name type="scientific">Actinomycetospora flava</name>
    <dbReference type="NCBI Taxonomy" id="3129232"/>
    <lineage>
        <taxon>Bacteria</taxon>
        <taxon>Bacillati</taxon>
        <taxon>Actinomycetota</taxon>
        <taxon>Actinomycetes</taxon>
        <taxon>Pseudonocardiales</taxon>
        <taxon>Pseudonocardiaceae</taxon>
        <taxon>Actinomycetospora</taxon>
    </lineage>
</organism>
<keyword evidence="1 3" id="KW-0378">Hydrolase</keyword>
<feature type="domain" description="Peptidase S9 prolyl oligopeptidase catalytic" evidence="2">
    <location>
        <begin position="421"/>
        <end position="637"/>
    </location>
</feature>